<reference evidence="10 11" key="1">
    <citation type="submission" date="2020-08" db="EMBL/GenBank/DDBJ databases">
        <title>Genomic Encyclopedia of Type Strains, Phase IV (KMG-IV): sequencing the most valuable type-strain genomes for metagenomic binning, comparative biology and taxonomic classification.</title>
        <authorList>
            <person name="Goeker M."/>
        </authorList>
    </citation>
    <scope>NUCLEOTIDE SEQUENCE [LARGE SCALE GENOMIC DNA]</scope>
    <source>
        <strain evidence="10 11">DSM 103737</strain>
    </source>
</reference>
<dbReference type="GO" id="GO:0003755">
    <property type="term" value="F:peptidyl-prolyl cis-trans isomerase activity"/>
    <property type="evidence" value="ECO:0007669"/>
    <property type="project" value="UniProtKB-KW"/>
</dbReference>
<proteinExistence type="inferred from homology"/>
<name>A0A840BQX3_9HYPH</name>
<dbReference type="Proteomes" id="UP000577362">
    <property type="component" value="Unassembled WGS sequence"/>
</dbReference>
<evidence type="ECO:0000256" key="3">
    <source>
        <dbReference type="ARBA" id="ARBA00013194"/>
    </source>
</evidence>
<evidence type="ECO:0000259" key="9">
    <source>
        <dbReference type="PROSITE" id="PS50198"/>
    </source>
</evidence>
<dbReference type="EC" id="5.2.1.8" evidence="3"/>
<protein>
    <recommendedName>
        <fullName evidence="4">Parvulin-like PPIase</fullName>
        <ecNumber evidence="3">5.2.1.8</ecNumber>
    </recommendedName>
    <alternativeName>
        <fullName evidence="6">Peptidyl-prolyl cis-trans isomerase plp</fullName>
    </alternativeName>
    <alternativeName>
        <fullName evidence="7">Rotamase plp</fullName>
    </alternativeName>
</protein>
<organism evidence="10 11">
    <name type="scientific">Chelatococcus caeni</name>
    <dbReference type="NCBI Taxonomy" id="1348468"/>
    <lineage>
        <taxon>Bacteria</taxon>
        <taxon>Pseudomonadati</taxon>
        <taxon>Pseudomonadota</taxon>
        <taxon>Alphaproteobacteria</taxon>
        <taxon>Hyphomicrobiales</taxon>
        <taxon>Chelatococcaceae</taxon>
        <taxon>Chelatococcus</taxon>
    </lineage>
</organism>
<evidence type="ECO:0000256" key="2">
    <source>
        <dbReference type="ARBA" id="ARBA00007656"/>
    </source>
</evidence>
<dbReference type="Gene3D" id="3.10.50.40">
    <property type="match status" value="1"/>
</dbReference>
<gene>
    <name evidence="10" type="ORF">GGR16_000110</name>
</gene>
<dbReference type="InterPro" id="IPR000297">
    <property type="entry name" value="PPIase_PpiC"/>
</dbReference>
<keyword evidence="8" id="KW-0413">Isomerase</keyword>
<dbReference type="InterPro" id="IPR050245">
    <property type="entry name" value="PrsA_foldase"/>
</dbReference>
<comment type="similarity">
    <text evidence="2">Belongs to the PpiC/parvulin rotamase family.</text>
</comment>
<dbReference type="AlphaFoldDB" id="A0A840BQX3"/>
<feature type="domain" description="PpiC" evidence="9">
    <location>
        <begin position="165"/>
        <end position="263"/>
    </location>
</feature>
<evidence type="ECO:0000313" key="10">
    <source>
        <dbReference type="EMBL" id="MBB4015104.1"/>
    </source>
</evidence>
<dbReference type="RefSeq" id="WP_183315396.1">
    <property type="nucleotide sequence ID" value="NZ_JACIEN010000001.1"/>
</dbReference>
<dbReference type="PROSITE" id="PS50198">
    <property type="entry name" value="PPIC_PPIASE_2"/>
    <property type="match status" value="1"/>
</dbReference>
<evidence type="ECO:0000256" key="4">
    <source>
        <dbReference type="ARBA" id="ARBA00018370"/>
    </source>
</evidence>
<evidence type="ECO:0000256" key="1">
    <source>
        <dbReference type="ARBA" id="ARBA00000971"/>
    </source>
</evidence>
<dbReference type="InterPro" id="IPR046357">
    <property type="entry name" value="PPIase_dom_sf"/>
</dbReference>
<keyword evidence="11" id="KW-1185">Reference proteome</keyword>
<comment type="caution">
    <text evidence="10">The sequence shown here is derived from an EMBL/GenBank/DDBJ whole genome shotgun (WGS) entry which is preliminary data.</text>
</comment>
<comment type="catalytic activity">
    <reaction evidence="1">
        <text>[protein]-peptidylproline (omega=180) = [protein]-peptidylproline (omega=0)</text>
        <dbReference type="Rhea" id="RHEA:16237"/>
        <dbReference type="Rhea" id="RHEA-COMP:10747"/>
        <dbReference type="Rhea" id="RHEA-COMP:10748"/>
        <dbReference type="ChEBI" id="CHEBI:83833"/>
        <dbReference type="ChEBI" id="CHEBI:83834"/>
        <dbReference type="EC" id="5.2.1.8"/>
    </reaction>
</comment>
<dbReference type="PANTHER" id="PTHR47245:SF2">
    <property type="entry name" value="PEPTIDYL-PROLYL CIS-TRANS ISOMERASE HP_0175-RELATED"/>
    <property type="match status" value="1"/>
</dbReference>
<dbReference type="EMBL" id="JACIEN010000001">
    <property type="protein sequence ID" value="MBB4015104.1"/>
    <property type="molecule type" value="Genomic_DNA"/>
</dbReference>
<dbReference type="PANTHER" id="PTHR47245">
    <property type="entry name" value="PEPTIDYLPROLYL ISOMERASE"/>
    <property type="match status" value="1"/>
</dbReference>
<sequence length="331" mass="37347">MSSLTEDDSPAEVPSTASAAERTLIERPSWIGRAMREPLVHFVVLGILVFGGYKLVNHQPQASGDSQRIEITKDDLRQMTVVWLAQGREKPTPEQLRALIDHKATSEMLMREAIALGLDKDDEVIKRRLAQKMDFLIADVATLALPTDEELAAWFAQNKSEFTKPPRIRFQHLYFSFDKRGQGTRAAAEARLPLVAGRSPANLGATDAADPFMFRDYYADVTPEQMAKEFGVIFANAIFELQPGDWRGPVESGYGWHLVWVESREAPRVPTLEEIRPTVLQAWQAEKYREVKQRALDEIRSRYEVVVPPLDTLDIDDLTIVSSGQSRRSAE</sequence>
<evidence type="ECO:0000256" key="6">
    <source>
        <dbReference type="ARBA" id="ARBA00030642"/>
    </source>
</evidence>
<dbReference type="SUPFAM" id="SSF54534">
    <property type="entry name" value="FKBP-like"/>
    <property type="match status" value="1"/>
</dbReference>
<evidence type="ECO:0000256" key="8">
    <source>
        <dbReference type="PROSITE-ProRule" id="PRU00278"/>
    </source>
</evidence>
<evidence type="ECO:0000256" key="7">
    <source>
        <dbReference type="ARBA" id="ARBA00031484"/>
    </source>
</evidence>
<evidence type="ECO:0000313" key="11">
    <source>
        <dbReference type="Proteomes" id="UP000577362"/>
    </source>
</evidence>
<keyword evidence="5 8" id="KW-0697">Rotamase</keyword>
<evidence type="ECO:0000256" key="5">
    <source>
        <dbReference type="ARBA" id="ARBA00023110"/>
    </source>
</evidence>
<accession>A0A840BQX3</accession>
<dbReference type="Pfam" id="PF13145">
    <property type="entry name" value="Rotamase_2"/>
    <property type="match status" value="1"/>
</dbReference>